<accession>A0A8H3AMR5</accession>
<organism evidence="1 2">
    <name type="scientific">Rhizoctonia solani</name>
    <dbReference type="NCBI Taxonomy" id="456999"/>
    <lineage>
        <taxon>Eukaryota</taxon>
        <taxon>Fungi</taxon>
        <taxon>Dikarya</taxon>
        <taxon>Basidiomycota</taxon>
        <taxon>Agaricomycotina</taxon>
        <taxon>Agaricomycetes</taxon>
        <taxon>Cantharellales</taxon>
        <taxon>Ceratobasidiaceae</taxon>
        <taxon>Rhizoctonia</taxon>
    </lineage>
</organism>
<comment type="caution">
    <text evidence="1">The sequence shown here is derived from an EMBL/GenBank/DDBJ whole genome shotgun (WGS) entry which is preliminary data.</text>
</comment>
<name>A0A8H3AMR5_9AGAM</name>
<proteinExistence type="predicted"/>
<evidence type="ECO:0000313" key="2">
    <source>
        <dbReference type="Proteomes" id="UP000663843"/>
    </source>
</evidence>
<sequence length="278" mass="31032">MFSIRTLLASGYTVRHGPGAYHSIVACTLKGSIAKYVTPPANYSFSHHHTTCACAFGYTLGGYNTHTRGMSSTAALPIRAVKGSTCLRRQYIFAECKEFASVPNHPAFASIPKPWQFPNTQRFLAERDNLYALWDRTDIQKGVEELALQLDAEWPEWAATRTNAFGIIISDLFAHFLARLSALPTHAESGTVTSEFEQHLFVEAKARHTLAYWRKVDRPPPAWFHLSKDGEKVIINPGQPIISEANGNSSWRCYHEAMKSGGSRMIAEGLPEGEWVYV</sequence>
<evidence type="ECO:0000313" key="1">
    <source>
        <dbReference type="EMBL" id="CAE6437521.1"/>
    </source>
</evidence>
<protein>
    <submittedName>
        <fullName evidence="1">Uncharacterized protein</fullName>
    </submittedName>
</protein>
<gene>
    <name evidence="1" type="ORF">RDB_LOCUS71590</name>
</gene>
<reference evidence="1" key="1">
    <citation type="submission" date="2021-01" db="EMBL/GenBank/DDBJ databases">
        <authorList>
            <person name="Kaushik A."/>
        </authorList>
    </citation>
    <scope>NUCLEOTIDE SEQUENCE</scope>
    <source>
        <strain evidence="1">AG2-2IIIB</strain>
    </source>
</reference>
<dbReference type="EMBL" id="CAJMWT010002256">
    <property type="protein sequence ID" value="CAE6437521.1"/>
    <property type="molecule type" value="Genomic_DNA"/>
</dbReference>
<dbReference type="AlphaFoldDB" id="A0A8H3AMR5"/>
<dbReference type="Proteomes" id="UP000663843">
    <property type="component" value="Unassembled WGS sequence"/>
</dbReference>
<dbReference type="PROSITE" id="PS51257">
    <property type="entry name" value="PROKAR_LIPOPROTEIN"/>
    <property type="match status" value="1"/>
</dbReference>